<organism evidence="5 6">
    <name type="scientific">Gordonia westfalica</name>
    <dbReference type="NCBI Taxonomy" id="158898"/>
    <lineage>
        <taxon>Bacteria</taxon>
        <taxon>Bacillati</taxon>
        <taxon>Actinomycetota</taxon>
        <taxon>Actinomycetes</taxon>
        <taxon>Mycobacteriales</taxon>
        <taxon>Gordoniaceae</taxon>
        <taxon>Gordonia</taxon>
    </lineage>
</organism>
<dbReference type="AlphaFoldDB" id="A0A1H2KVT2"/>
<keyword evidence="7" id="KW-1185">Reference proteome</keyword>
<dbReference type="InterPro" id="IPR015424">
    <property type="entry name" value="PyrdxlP-dep_Trfase"/>
</dbReference>
<dbReference type="InterPro" id="IPR000192">
    <property type="entry name" value="Aminotrans_V_dom"/>
</dbReference>
<keyword evidence="2" id="KW-0663">Pyridoxal phosphate</keyword>
<dbReference type="PANTHER" id="PTHR43586">
    <property type="entry name" value="CYSTEINE DESULFURASE"/>
    <property type="match status" value="1"/>
</dbReference>
<evidence type="ECO:0000259" key="3">
    <source>
        <dbReference type="Pfam" id="PF00266"/>
    </source>
</evidence>
<reference evidence="5 6" key="1">
    <citation type="submission" date="2016-10" db="EMBL/GenBank/DDBJ databases">
        <authorList>
            <person name="de Groot N.N."/>
        </authorList>
    </citation>
    <scope>NUCLEOTIDE SEQUENCE [LARGE SCALE GENOMIC DNA]</scope>
    <source>
        <strain evidence="5 6">DSM 44215</strain>
    </source>
</reference>
<keyword evidence="5" id="KW-0456">Lyase</keyword>
<accession>A0A1H2KVT2</accession>
<evidence type="ECO:0000313" key="7">
    <source>
        <dbReference type="Proteomes" id="UP001265083"/>
    </source>
</evidence>
<dbReference type="PANTHER" id="PTHR43586:SF8">
    <property type="entry name" value="CYSTEINE DESULFURASE 1, CHLOROPLASTIC"/>
    <property type="match status" value="1"/>
</dbReference>
<dbReference type="OrthoDB" id="9808002at2"/>
<evidence type="ECO:0000256" key="1">
    <source>
        <dbReference type="ARBA" id="ARBA00001933"/>
    </source>
</evidence>
<evidence type="ECO:0000256" key="2">
    <source>
        <dbReference type="ARBA" id="ARBA00022898"/>
    </source>
</evidence>
<comment type="cofactor">
    <cofactor evidence="1">
        <name>pyridoxal 5'-phosphate</name>
        <dbReference type="ChEBI" id="CHEBI:597326"/>
    </cofactor>
</comment>
<dbReference type="STRING" id="158898.SAMN04488548_1343792"/>
<dbReference type="Proteomes" id="UP000183180">
    <property type="component" value="Unassembled WGS sequence"/>
</dbReference>
<reference evidence="4 7" key="2">
    <citation type="submission" date="2023-08" db="EMBL/GenBank/DDBJ databases">
        <title>Bioegradation of LLDPE and BLDPE plastic by marine bacteria from coast plastic debris.</title>
        <authorList>
            <person name="Rong Z."/>
        </authorList>
    </citation>
    <scope>NUCLEOTIDE SEQUENCE [LARGE SCALE GENOMIC DNA]</scope>
    <source>
        <strain evidence="4 7">Z-2</strain>
    </source>
</reference>
<keyword evidence="4" id="KW-0808">Transferase</keyword>
<feature type="domain" description="Aminotransferase class V" evidence="3">
    <location>
        <begin position="22"/>
        <end position="231"/>
    </location>
</feature>
<gene>
    <name evidence="4" type="ORF">RD149_05810</name>
    <name evidence="5" type="ORF">SAMN04488548_1343792</name>
</gene>
<dbReference type="Proteomes" id="UP001265083">
    <property type="component" value="Unassembled WGS sequence"/>
</dbReference>
<sequence>MYVSDLGEQWHAARLKPALAHLDSASAGRSSYAVIGAMTAHLWRETERGSYVAADDRAEEIARDTRNLAALIGHTPDEIIFRESARAALRALLTNWSLPVTSTVWVAKNEFGPNLEEFERRGYAVRTMPDGDVYGHVDTDALENMLQFEQPDFIHVCHIGSMSGAVQPVARIVELAHRVGVPVVVDMAQSVGHVPTVTGADVVYGTSRKWLTGPRGVGFVAVRRDSLRPVEIDGSDAFIAGRLGLGIAVRELLDIGQQRVFRELAMIGRATRERLHGIASWEVLEPLDEPSAIVTLAPPPGWQFEDLAAARDKLLALGILITAADAWRAPLATETPVLRLSPHLDVQREDLDRLADALRTMGY</sequence>
<evidence type="ECO:0000313" key="5">
    <source>
        <dbReference type="EMBL" id="SDU72574.1"/>
    </source>
</evidence>
<evidence type="ECO:0000313" key="6">
    <source>
        <dbReference type="Proteomes" id="UP000183180"/>
    </source>
</evidence>
<dbReference type="Gene3D" id="3.90.1150.10">
    <property type="entry name" value="Aspartate Aminotransferase, domain 1"/>
    <property type="match status" value="2"/>
</dbReference>
<dbReference type="EMBL" id="JAVLUS010000004">
    <property type="protein sequence ID" value="MDS1113277.1"/>
    <property type="molecule type" value="Genomic_DNA"/>
</dbReference>
<dbReference type="Pfam" id="PF00266">
    <property type="entry name" value="Aminotran_5"/>
    <property type="match status" value="1"/>
</dbReference>
<protein>
    <submittedName>
        <fullName evidence="4">Aminotransferase class V-fold PLP-dependent enzyme</fullName>
    </submittedName>
    <submittedName>
        <fullName evidence="5">Pyridoxal 5-phosphate dependent beta-lyase</fullName>
    </submittedName>
</protein>
<dbReference type="RefSeq" id="WP_074852335.1">
    <property type="nucleotide sequence ID" value="NZ_FNLM01000034.1"/>
</dbReference>
<keyword evidence="4" id="KW-0032">Aminotransferase</keyword>
<proteinExistence type="predicted"/>
<name>A0A1H2KVT2_9ACTN</name>
<dbReference type="SUPFAM" id="SSF53383">
    <property type="entry name" value="PLP-dependent transferases"/>
    <property type="match status" value="1"/>
</dbReference>
<dbReference type="GO" id="GO:0016829">
    <property type="term" value="F:lyase activity"/>
    <property type="evidence" value="ECO:0007669"/>
    <property type="project" value="UniProtKB-KW"/>
</dbReference>
<dbReference type="InterPro" id="IPR015422">
    <property type="entry name" value="PyrdxlP-dep_Trfase_small"/>
</dbReference>
<evidence type="ECO:0000313" key="4">
    <source>
        <dbReference type="EMBL" id="MDS1113277.1"/>
    </source>
</evidence>
<dbReference type="Gene3D" id="3.40.640.10">
    <property type="entry name" value="Type I PLP-dependent aspartate aminotransferase-like (Major domain)"/>
    <property type="match status" value="2"/>
</dbReference>
<dbReference type="EMBL" id="FNLM01000034">
    <property type="protein sequence ID" value="SDU72574.1"/>
    <property type="molecule type" value="Genomic_DNA"/>
</dbReference>
<dbReference type="GO" id="GO:0008483">
    <property type="term" value="F:transaminase activity"/>
    <property type="evidence" value="ECO:0007669"/>
    <property type="project" value="UniProtKB-KW"/>
</dbReference>
<dbReference type="InterPro" id="IPR015421">
    <property type="entry name" value="PyrdxlP-dep_Trfase_major"/>
</dbReference>